<dbReference type="Gene3D" id="1.10.260.40">
    <property type="entry name" value="lambda repressor-like DNA-binding domains"/>
    <property type="match status" value="1"/>
</dbReference>
<dbReference type="CDD" id="cd06267">
    <property type="entry name" value="PBP1_LacI_sugar_binding-like"/>
    <property type="match status" value="1"/>
</dbReference>
<accession>A0ABY1LHB6</accession>
<dbReference type="InterPro" id="IPR046335">
    <property type="entry name" value="LacI/GalR-like_sensor"/>
</dbReference>
<proteinExistence type="predicted"/>
<keyword evidence="1" id="KW-0805">Transcription regulation</keyword>
<dbReference type="PANTHER" id="PTHR30146">
    <property type="entry name" value="LACI-RELATED TRANSCRIPTIONAL REPRESSOR"/>
    <property type="match status" value="1"/>
</dbReference>
<keyword evidence="3" id="KW-0804">Transcription</keyword>
<dbReference type="SMART" id="SM00354">
    <property type="entry name" value="HTH_LACI"/>
    <property type="match status" value="1"/>
</dbReference>
<dbReference type="SUPFAM" id="SSF47413">
    <property type="entry name" value="lambda repressor-like DNA-binding domains"/>
    <property type="match status" value="1"/>
</dbReference>
<dbReference type="InterPro" id="IPR000843">
    <property type="entry name" value="HTH_LacI"/>
</dbReference>
<comment type="caution">
    <text evidence="5">The sequence shown here is derived from an EMBL/GenBank/DDBJ whole genome shotgun (WGS) entry which is preliminary data.</text>
</comment>
<protein>
    <submittedName>
        <fullName evidence="5">LacI family transcriptional regulator</fullName>
    </submittedName>
</protein>
<evidence type="ECO:0000256" key="3">
    <source>
        <dbReference type="ARBA" id="ARBA00023163"/>
    </source>
</evidence>
<dbReference type="RefSeq" id="WP_079704696.1">
    <property type="nucleotide sequence ID" value="NZ_FUZO01000001.1"/>
</dbReference>
<name>A0ABY1LHB6_9MICO</name>
<dbReference type="Proteomes" id="UP000190827">
    <property type="component" value="Unassembled WGS sequence"/>
</dbReference>
<reference evidence="5 6" key="1">
    <citation type="submission" date="2017-02" db="EMBL/GenBank/DDBJ databases">
        <authorList>
            <person name="Varghese N."/>
            <person name="Submissions S."/>
        </authorList>
    </citation>
    <scope>NUCLEOTIDE SEQUENCE [LARGE SCALE GENOMIC DNA]</scope>
    <source>
        <strain evidence="5 6">VKM Ac-1787</strain>
    </source>
</reference>
<dbReference type="PANTHER" id="PTHR30146:SF138">
    <property type="entry name" value="TRANSCRIPTIONAL REGULATORY PROTEIN"/>
    <property type="match status" value="1"/>
</dbReference>
<dbReference type="Pfam" id="PF00356">
    <property type="entry name" value="LacI"/>
    <property type="match status" value="1"/>
</dbReference>
<gene>
    <name evidence="5" type="ORF">SAMN06295973_0648</name>
</gene>
<evidence type="ECO:0000256" key="2">
    <source>
        <dbReference type="ARBA" id="ARBA00023125"/>
    </source>
</evidence>
<feature type="domain" description="HTH lacI-type" evidence="4">
    <location>
        <begin position="8"/>
        <end position="62"/>
    </location>
</feature>
<dbReference type="EMBL" id="FUZO01000001">
    <property type="protein sequence ID" value="SKC40755.1"/>
    <property type="molecule type" value="Genomic_DNA"/>
</dbReference>
<dbReference type="InterPro" id="IPR028082">
    <property type="entry name" value="Peripla_BP_I"/>
</dbReference>
<evidence type="ECO:0000313" key="5">
    <source>
        <dbReference type="EMBL" id="SKC40755.1"/>
    </source>
</evidence>
<sequence>MDERPQKATIYAVAKRAGVSISTVSLAINHPQRVNEATRRSVIAAATELGYRGGAAASGAQRIAVAAPFSSYASYYRRLSGIMERAATDSVEIVVHDLPSAAGSDSPVLDALPMRAGIDGIVVMGVPLSPAALESKALPGPPVVLVDVPDGAQRRLGLPSVLIDDERGGELIARHLAELGHERVVFLHEPQRSEEYVSAGMLRARGLGHLLSVSEAVADVAATDLVEAVGAALERAFRVDPEATAVVANHDELAAAAHRAFRVTGAHLPVGRSLVGYDDGPLASALDLTTVRQPFEESGYAALDLLLGRLSGEHARVSSVQLAPDMVVRGTTFRV</sequence>
<evidence type="ECO:0000313" key="6">
    <source>
        <dbReference type="Proteomes" id="UP000190827"/>
    </source>
</evidence>
<keyword evidence="2" id="KW-0238">DNA-binding</keyword>
<evidence type="ECO:0000256" key="1">
    <source>
        <dbReference type="ARBA" id="ARBA00023015"/>
    </source>
</evidence>
<evidence type="ECO:0000259" key="4">
    <source>
        <dbReference type="PROSITE" id="PS50932"/>
    </source>
</evidence>
<dbReference type="InterPro" id="IPR010982">
    <property type="entry name" value="Lambda_DNA-bd_dom_sf"/>
</dbReference>
<dbReference type="SUPFAM" id="SSF53822">
    <property type="entry name" value="Periplasmic binding protein-like I"/>
    <property type="match status" value="1"/>
</dbReference>
<dbReference type="Gene3D" id="3.40.50.2300">
    <property type="match status" value="2"/>
</dbReference>
<dbReference type="PROSITE" id="PS50932">
    <property type="entry name" value="HTH_LACI_2"/>
    <property type="match status" value="1"/>
</dbReference>
<organism evidence="5 6">
    <name type="scientific">Plantibacter cousiniae</name>
    <name type="common">nom. nud.</name>
    <dbReference type="NCBI Taxonomy" id="199709"/>
    <lineage>
        <taxon>Bacteria</taxon>
        <taxon>Bacillati</taxon>
        <taxon>Actinomycetota</taxon>
        <taxon>Actinomycetes</taxon>
        <taxon>Micrococcales</taxon>
        <taxon>Microbacteriaceae</taxon>
        <taxon>Plantibacter</taxon>
    </lineage>
</organism>
<dbReference type="CDD" id="cd01392">
    <property type="entry name" value="HTH_LacI"/>
    <property type="match status" value="1"/>
</dbReference>
<dbReference type="Pfam" id="PF13377">
    <property type="entry name" value="Peripla_BP_3"/>
    <property type="match status" value="1"/>
</dbReference>
<keyword evidence="6" id="KW-1185">Reference proteome</keyword>